<name>A0A2W5MUS5_SPHMC</name>
<dbReference type="EMBL" id="QFPJ01000006">
    <property type="protein sequence ID" value="PZQ23607.1"/>
    <property type="molecule type" value="Genomic_DNA"/>
</dbReference>
<reference evidence="2 3" key="1">
    <citation type="submission" date="2017-08" db="EMBL/GenBank/DDBJ databases">
        <title>Infants hospitalized years apart are colonized by the same room-sourced microbial strains.</title>
        <authorList>
            <person name="Brooks B."/>
            <person name="Olm M.R."/>
            <person name="Firek B.A."/>
            <person name="Baker R."/>
            <person name="Thomas B.C."/>
            <person name="Morowitz M.J."/>
            <person name="Banfield J.F."/>
        </authorList>
    </citation>
    <scope>NUCLEOTIDE SEQUENCE [LARGE SCALE GENOMIC DNA]</scope>
    <source>
        <strain evidence="2">S2_005_003_R2_47</strain>
    </source>
</reference>
<evidence type="ECO:0000313" key="2">
    <source>
        <dbReference type="EMBL" id="PZQ23607.1"/>
    </source>
</evidence>
<accession>A0A2W5MUS5</accession>
<evidence type="ECO:0000259" key="1">
    <source>
        <dbReference type="Pfam" id="PF09356"/>
    </source>
</evidence>
<protein>
    <recommendedName>
        <fullName evidence="1">Bacteriophage phiJL001 Gp84 C-terminal domain-containing protein</fullName>
    </recommendedName>
</protein>
<gene>
    <name evidence="2" type="ORF">DI569_03975</name>
</gene>
<dbReference type="Proteomes" id="UP000248597">
    <property type="component" value="Unassembled WGS sequence"/>
</dbReference>
<dbReference type="InterPro" id="IPR018964">
    <property type="entry name" value="Phage_phiJL001_Gp84_C"/>
</dbReference>
<dbReference type="InterPro" id="IPR011928">
    <property type="entry name" value="Phage_phiJL001_Gp84"/>
</dbReference>
<feature type="domain" description="Bacteriophage phiJL001 Gp84 C-terminal" evidence="1">
    <location>
        <begin position="195"/>
        <end position="270"/>
    </location>
</feature>
<proteinExistence type="predicted"/>
<evidence type="ECO:0000313" key="3">
    <source>
        <dbReference type="Proteomes" id="UP000248597"/>
    </source>
</evidence>
<comment type="caution">
    <text evidence="2">The sequence shown here is derived from an EMBL/GenBank/DDBJ whole genome shotgun (WGS) entry which is preliminary data.</text>
</comment>
<sequence length="278" mass="29170">MVSGAMSAAPDWLRGELVTLAWCWRLSRRDGVVIGLTSHDRDLTLAGLCYRAAPGMKPSAIETSDSLDAETMDIEGAIASEAIMAADLDAGRWDGAAMELLVADWSAPETAPVVVARGFLGAIERRGGAFGAELQGVTRLLDRPACPATSPSCRAILGDRACRIDLAPLTHETSAVAIDGRQVTIADGPAGDALRFGELLWLGGPPCGLASPIAGSEGPVLTLAEMPPHLPALPVRVRLTQGCDKQLATCRGRFANAPNFRGETHLPGNDLLTRYPGN</sequence>
<organism evidence="2 3">
    <name type="scientific">Sphingopyxis macrogoltabida</name>
    <name type="common">Sphingomonas macrogoltabidus</name>
    <dbReference type="NCBI Taxonomy" id="33050"/>
    <lineage>
        <taxon>Bacteria</taxon>
        <taxon>Pseudomonadati</taxon>
        <taxon>Pseudomonadota</taxon>
        <taxon>Alphaproteobacteria</taxon>
        <taxon>Sphingomonadales</taxon>
        <taxon>Sphingomonadaceae</taxon>
        <taxon>Sphingopyxis</taxon>
    </lineage>
</organism>
<dbReference type="Pfam" id="PF09931">
    <property type="entry name" value="Phage_phiJL001_Gp84_N"/>
    <property type="match status" value="1"/>
</dbReference>
<dbReference type="AlphaFoldDB" id="A0A2W5MUS5"/>
<dbReference type="Pfam" id="PF09356">
    <property type="entry name" value="Phage_BR0599"/>
    <property type="match status" value="1"/>
</dbReference>
<dbReference type="NCBIfam" id="TIGR02218">
    <property type="entry name" value="phg_TIGR02218"/>
    <property type="match status" value="1"/>
</dbReference>